<accession>A0A8E0RRB7</accession>
<dbReference type="GO" id="GO:0019693">
    <property type="term" value="P:ribose phosphate metabolic process"/>
    <property type="evidence" value="ECO:0007669"/>
    <property type="project" value="TreeGrafter"/>
</dbReference>
<feature type="domain" description="Nudix hydrolase" evidence="2">
    <location>
        <begin position="24"/>
        <end position="135"/>
    </location>
</feature>
<evidence type="ECO:0000313" key="3">
    <source>
        <dbReference type="EMBL" id="KAA0187255.1"/>
    </source>
</evidence>
<reference evidence="3" key="1">
    <citation type="submission" date="2019-05" db="EMBL/GenBank/DDBJ databases">
        <title>Annotation for the trematode Fasciolopsis buski.</title>
        <authorList>
            <person name="Choi Y.-J."/>
        </authorList>
    </citation>
    <scope>NUCLEOTIDE SEQUENCE</scope>
    <source>
        <strain evidence="3">HT</strain>
        <tissue evidence="3">Whole worm</tissue>
    </source>
</reference>
<protein>
    <submittedName>
        <fullName evidence="3">Uridine diphosphate glucose pyrophosphatase</fullName>
    </submittedName>
</protein>
<dbReference type="InterPro" id="IPR000086">
    <property type="entry name" value="NUDIX_hydrolase_dom"/>
</dbReference>
<dbReference type="PANTHER" id="PTHR11839:SF15">
    <property type="entry name" value="URIDINE DIPHOSPHATE GLUCOSE PYROPHOSPHATASE NUDT14"/>
    <property type="match status" value="1"/>
</dbReference>
<evidence type="ECO:0000256" key="1">
    <source>
        <dbReference type="ARBA" id="ARBA00022801"/>
    </source>
</evidence>
<comment type="caution">
    <text evidence="3">The sequence shown here is derived from an EMBL/GenBank/DDBJ whole genome shotgun (WGS) entry which is preliminary data.</text>
</comment>
<proteinExistence type="predicted"/>
<dbReference type="OrthoDB" id="10249920at2759"/>
<keyword evidence="1" id="KW-0378">Hydrolase</keyword>
<dbReference type="GO" id="GO:0008768">
    <property type="term" value="F:UDP-sugar diphosphatase activity"/>
    <property type="evidence" value="ECO:0007669"/>
    <property type="project" value="TreeGrafter"/>
</dbReference>
<dbReference type="Gene3D" id="3.90.79.10">
    <property type="entry name" value="Nucleoside Triphosphate Pyrophosphohydrolase"/>
    <property type="match status" value="1"/>
</dbReference>
<sequence length="161" mass="17788">FILVVYFSILRETGRCTSVDETDKVLNTDGIPTDQGESLELCAGLIDKDDFGPAETAVSEVLEECGYKIRQSDLRFIDSFRSGLGLLGNKMTLFYTEVTESQRVPGAGGGLVEEGEVIEIVQWPIEKLDSLLEAKSDRPPTSTTLLYALYWFKSNVLPSLV</sequence>
<evidence type="ECO:0000313" key="4">
    <source>
        <dbReference type="Proteomes" id="UP000728185"/>
    </source>
</evidence>
<dbReference type="InterPro" id="IPR015797">
    <property type="entry name" value="NUDIX_hydrolase-like_dom_sf"/>
</dbReference>
<gene>
    <name evidence="3" type="ORF">FBUS_00153</name>
</gene>
<name>A0A8E0RRB7_9TREM</name>
<keyword evidence="4" id="KW-1185">Reference proteome</keyword>
<dbReference type="EMBL" id="LUCM01009254">
    <property type="protein sequence ID" value="KAA0187255.1"/>
    <property type="molecule type" value="Genomic_DNA"/>
</dbReference>
<feature type="non-terminal residue" evidence="3">
    <location>
        <position position="161"/>
    </location>
</feature>
<organism evidence="3 4">
    <name type="scientific">Fasciolopsis buskii</name>
    <dbReference type="NCBI Taxonomy" id="27845"/>
    <lineage>
        <taxon>Eukaryota</taxon>
        <taxon>Metazoa</taxon>
        <taxon>Spiralia</taxon>
        <taxon>Lophotrochozoa</taxon>
        <taxon>Platyhelminthes</taxon>
        <taxon>Trematoda</taxon>
        <taxon>Digenea</taxon>
        <taxon>Plagiorchiida</taxon>
        <taxon>Echinostomata</taxon>
        <taxon>Echinostomatoidea</taxon>
        <taxon>Fasciolidae</taxon>
        <taxon>Fasciolopsis</taxon>
    </lineage>
</organism>
<dbReference type="Proteomes" id="UP000728185">
    <property type="component" value="Unassembled WGS sequence"/>
</dbReference>
<dbReference type="AlphaFoldDB" id="A0A8E0RRB7"/>
<dbReference type="PANTHER" id="PTHR11839">
    <property type="entry name" value="UDP/ADP-SUGAR PYROPHOSPHATASE"/>
    <property type="match status" value="1"/>
</dbReference>
<dbReference type="GO" id="GO:0006753">
    <property type="term" value="P:nucleoside phosphate metabolic process"/>
    <property type="evidence" value="ECO:0007669"/>
    <property type="project" value="TreeGrafter"/>
</dbReference>
<dbReference type="SUPFAM" id="SSF55811">
    <property type="entry name" value="Nudix"/>
    <property type="match status" value="1"/>
</dbReference>
<dbReference type="Pfam" id="PF00293">
    <property type="entry name" value="NUDIX"/>
    <property type="match status" value="1"/>
</dbReference>
<evidence type="ECO:0000259" key="2">
    <source>
        <dbReference type="Pfam" id="PF00293"/>
    </source>
</evidence>